<dbReference type="PRINTS" id="PR00344">
    <property type="entry name" value="BCTRLSENSOR"/>
</dbReference>
<dbReference type="SMART" id="SM00091">
    <property type="entry name" value="PAS"/>
    <property type="match status" value="3"/>
</dbReference>
<dbReference type="SUPFAM" id="SSF55874">
    <property type="entry name" value="ATPase domain of HSP90 chaperone/DNA topoisomerase II/histidine kinase"/>
    <property type="match status" value="1"/>
</dbReference>
<dbReference type="CDD" id="cd16922">
    <property type="entry name" value="HATPase_EvgS-ArcB-TorS-like"/>
    <property type="match status" value="1"/>
</dbReference>
<dbReference type="SMART" id="SM00448">
    <property type="entry name" value="REC"/>
    <property type="match status" value="1"/>
</dbReference>
<dbReference type="Pfam" id="PF00072">
    <property type="entry name" value="Response_reg"/>
    <property type="match status" value="1"/>
</dbReference>
<dbReference type="SMART" id="SM00388">
    <property type="entry name" value="HisKA"/>
    <property type="match status" value="1"/>
</dbReference>
<dbReference type="PROSITE" id="PS50112">
    <property type="entry name" value="PAS"/>
    <property type="match status" value="1"/>
</dbReference>
<dbReference type="InterPro" id="IPR001789">
    <property type="entry name" value="Sig_transdc_resp-reg_receiver"/>
</dbReference>
<dbReference type="Proteomes" id="UP000011096">
    <property type="component" value="Unassembled WGS sequence"/>
</dbReference>
<organism evidence="7 8">
    <name type="scientific">Colletotrichum fructicola (strain Nara gc5)</name>
    <name type="common">Anthracnose fungus</name>
    <name type="synonym">Colletotrichum gloeosporioides (strain Nara gc5)</name>
    <dbReference type="NCBI Taxonomy" id="1213859"/>
    <lineage>
        <taxon>Eukaryota</taxon>
        <taxon>Fungi</taxon>
        <taxon>Dikarya</taxon>
        <taxon>Ascomycota</taxon>
        <taxon>Pezizomycotina</taxon>
        <taxon>Sordariomycetes</taxon>
        <taxon>Hypocreomycetidae</taxon>
        <taxon>Glomerellales</taxon>
        <taxon>Glomerellaceae</taxon>
        <taxon>Colletotrichum</taxon>
        <taxon>Colletotrichum gloeosporioides species complex</taxon>
    </lineage>
</organism>
<evidence type="ECO:0000259" key="5">
    <source>
        <dbReference type="PROSITE" id="PS50110"/>
    </source>
</evidence>
<feature type="domain" description="PAS" evidence="6">
    <location>
        <begin position="698"/>
        <end position="771"/>
    </location>
</feature>
<protein>
    <submittedName>
        <fullName evidence="7">Hybrid signal transduction histidine kinase K</fullName>
    </submittedName>
</protein>
<dbReference type="InterPro" id="IPR005467">
    <property type="entry name" value="His_kinase_dom"/>
</dbReference>
<dbReference type="PROSITE" id="PS50109">
    <property type="entry name" value="HIS_KIN"/>
    <property type="match status" value="1"/>
</dbReference>
<dbReference type="CDD" id="cd00082">
    <property type="entry name" value="HisKA"/>
    <property type="match status" value="1"/>
</dbReference>
<dbReference type="NCBIfam" id="TIGR00229">
    <property type="entry name" value="sensory_box"/>
    <property type="match status" value="1"/>
</dbReference>
<dbReference type="PROSITE" id="PS50110">
    <property type="entry name" value="RESPONSE_REGULATORY"/>
    <property type="match status" value="1"/>
</dbReference>
<feature type="domain" description="Response regulatory" evidence="5">
    <location>
        <begin position="1203"/>
        <end position="1351"/>
    </location>
</feature>
<dbReference type="InterPro" id="IPR011006">
    <property type="entry name" value="CheY-like_superfamily"/>
</dbReference>
<name>A0A7J6IT95_COLFN</name>
<feature type="region of interest" description="Disordered" evidence="3">
    <location>
        <begin position="109"/>
        <end position="152"/>
    </location>
</feature>
<keyword evidence="7" id="KW-0418">Kinase</keyword>
<comment type="caution">
    <text evidence="7">The sequence shown here is derived from an EMBL/GenBank/DDBJ whole genome shotgun (WGS) entry which is preliminary data.</text>
</comment>
<dbReference type="Gene3D" id="1.10.287.130">
    <property type="match status" value="1"/>
</dbReference>
<feature type="modified residue" description="4-aspartylphosphate" evidence="2">
    <location>
        <position position="1276"/>
    </location>
</feature>
<dbReference type="Pfam" id="PF02518">
    <property type="entry name" value="HATPase_c"/>
    <property type="match status" value="1"/>
</dbReference>
<dbReference type="InterPro" id="IPR003594">
    <property type="entry name" value="HATPase_dom"/>
</dbReference>
<feature type="region of interest" description="Disordered" evidence="3">
    <location>
        <begin position="1165"/>
        <end position="1199"/>
    </location>
</feature>
<dbReference type="SUPFAM" id="SSF55785">
    <property type="entry name" value="PYP-like sensor domain (PAS domain)"/>
    <property type="match status" value="2"/>
</dbReference>
<dbReference type="EMBL" id="ANPB02000006">
    <property type="protein sequence ID" value="KAF4480304.1"/>
    <property type="molecule type" value="Genomic_DNA"/>
</dbReference>
<feature type="domain" description="Histidine kinase" evidence="4">
    <location>
        <begin position="854"/>
        <end position="1144"/>
    </location>
</feature>
<evidence type="ECO:0000259" key="6">
    <source>
        <dbReference type="PROSITE" id="PS50112"/>
    </source>
</evidence>
<dbReference type="SUPFAM" id="SSF47384">
    <property type="entry name" value="Homodimeric domain of signal transducing histidine kinase"/>
    <property type="match status" value="1"/>
</dbReference>
<dbReference type="SMART" id="SM00387">
    <property type="entry name" value="HATPase_c"/>
    <property type="match status" value="1"/>
</dbReference>
<dbReference type="RefSeq" id="XP_031892756.1">
    <property type="nucleotide sequence ID" value="XM_032020086.1"/>
</dbReference>
<reference evidence="7 8" key="1">
    <citation type="submission" date="2012-08" db="EMBL/GenBank/DDBJ databases">
        <authorList>
            <person name="Gan P.H.P."/>
            <person name="Ikeda K."/>
            <person name="Irieda H."/>
            <person name="Narusaka M."/>
            <person name="O'Connell R.J."/>
            <person name="Narusaka Y."/>
            <person name="Takano Y."/>
            <person name="Kubo Y."/>
            <person name="Shirasu K."/>
        </authorList>
    </citation>
    <scope>NUCLEOTIDE SEQUENCE [LARGE SCALE GENOMIC DNA]</scope>
    <source>
        <strain evidence="7 8">Nara gc5</strain>
    </source>
</reference>
<dbReference type="Gene3D" id="3.40.50.2300">
    <property type="match status" value="1"/>
</dbReference>
<dbReference type="Gene3D" id="3.30.565.10">
    <property type="entry name" value="Histidine kinase-like ATPase, C-terminal domain"/>
    <property type="match status" value="1"/>
</dbReference>
<dbReference type="InterPro" id="IPR036097">
    <property type="entry name" value="HisK_dim/P_sf"/>
</dbReference>
<dbReference type="InterPro" id="IPR004358">
    <property type="entry name" value="Sig_transdc_His_kin-like_C"/>
</dbReference>
<dbReference type="SUPFAM" id="SSF52172">
    <property type="entry name" value="CheY-like"/>
    <property type="match status" value="1"/>
</dbReference>
<dbReference type="GeneID" id="43604304"/>
<evidence type="ECO:0000256" key="2">
    <source>
        <dbReference type="PROSITE-ProRule" id="PRU00169"/>
    </source>
</evidence>
<gene>
    <name evidence="7" type="primary">dhkK-0</name>
    <name evidence="7" type="ORF">CGGC5_v010910</name>
</gene>
<proteinExistence type="predicted"/>
<dbReference type="CDD" id="cd00130">
    <property type="entry name" value="PAS"/>
    <property type="match status" value="2"/>
</dbReference>
<dbReference type="PANTHER" id="PTHR43719:SF30">
    <property type="entry name" value="TWO-COMPONENT SYSTEM RESPONSE REGULATOR"/>
    <property type="match status" value="1"/>
</dbReference>
<dbReference type="InterPro" id="IPR003661">
    <property type="entry name" value="HisK_dim/P_dom"/>
</dbReference>
<dbReference type="InterPro" id="IPR035965">
    <property type="entry name" value="PAS-like_dom_sf"/>
</dbReference>
<reference evidence="7 8" key="2">
    <citation type="submission" date="2020-04" db="EMBL/GenBank/DDBJ databases">
        <title>Genome sequencing and assembly of multiple isolates from the Colletotrichum gloeosporioides species complex.</title>
        <authorList>
            <person name="Gan P."/>
            <person name="Shirasu K."/>
        </authorList>
    </citation>
    <scope>NUCLEOTIDE SEQUENCE [LARGE SCALE GENOMIC DNA]</scope>
    <source>
        <strain evidence="7 8">Nara gc5</strain>
    </source>
</reference>
<evidence type="ECO:0000259" key="4">
    <source>
        <dbReference type="PROSITE" id="PS50109"/>
    </source>
</evidence>
<keyword evidence="8" id="KW-1185">Reference proteome</keyword>
<feature type="compositionally biased region" description="Low complexity" evidence="3">
    <location>
        <begin position="1165"/>
        <end position="1178"/>
    </location>
</feature>
<evidence type="ECO:0000256" key="3">
    <source>
        <dbReference type="SAM" id="MobiDB-lite"/>
    </source>
</evidence>
<dbReference type="OrthoDB" id="60033at2759"/>
<dbReference type="InterPro" id="IPR036890">
    <property type="entry name" value="HATPase_C_sf"/>
</dbReference>
<feature type="compositionally biased region" description="Basic and acidic residues" evidence="3">
    <location>
        <begin position="112"/>
        <end position="125"/>
    </location>
</feature>
<dbReference type="Pfam" id="PF13188">
    <property type="entry name" value="PAS_8"/>
    <property type="match status" value="2"/>
</dbReference>
<feature type="compositionally biased region" description="Polar residues" evidence="3">
    <location>
        <begin position="1179"/>
        <end position="1188"/>
    </location>
</feature>
<dbReference type="Gene3D" id="3.30.450.20">
    <property type="entry name" value="PAS domain"/>
    <property type="match status" value="3"/>
</dbReference>
<dbReference type="InParanoid" id="A0A7J6IT95"/>
<keyword evidence="7" id="KW-0808">Transferase</keyword>
<dbReference type="PANTHER" id="PTHR43719">
    <property type="entry name" value="TWO-COMPONENT HISTIDINE KINASE"/>
    <property type="match status" value="1"/>
</dbReference>
<dbReference type="Pfam" id="PF26131">
    <property type="entry name" value="PAS-like"/>
    <property type="match status" value="1"/>
</dbReference>
<dbReference type="InterPro" id="IPR050956">
    <property type="entry name" value="2C_system_His_kinase"/>
</dbReference>
<dbReference type="CDD" id="cd17546">
    <property type="entry name" value="REC_hyHK_CKI1_RcsC-like"/>
    <property type="match status" value="1"/>
</dbReference>
<accession>A0A7J6IT95</accession>
<evidence type="ECO:0000313" key="8">
    <source>
        <dbReference type="Proteomes" id="UP000011096"/>
    </source>
</evidence>
<dbReference type="InterPro" id="IPR000014">
    <property type="entry name" value="PAS"/>
</dbReference>
<evidence type="ECO:0000256" key="1">
    <source>
        <dbReference type="ARBA" id="ARBA00022553"/>
    </source>
</evidence>
<evidence type="ECO:0000313" key="7">
    <source>
        <dbReference type="EMBL" id="KAF4480304.1"/>
    </source>
</evidence>
<feature type="compositionally biased region" description="Low complexity" evidence="3">
    <location>
        <begin position="135"/>
        <end position="145"/>
    </location>
</feature>
<dbReference type="GO" id="GO:0000155">
    <property type="term" value="F:phosphorelay sensor kinase activity"/>
    <property type="evidence" value="ECO:0007669"/>
    <property type="project" value="InterPro"/>
</dbReference>
<keyword evidence="1 2" id="KW-0597">Phosphoprotein</keyword>
<dbReference type="InterPro" id="IPR058846">
    <property type="entry name" value="PAS-like"/>
</dbReference>
<sequence length="1364" mass="152892">MHPPPLLGVGVVDLLESDPRPSFVVALAASFKDPSRAEVVYNNPALTGKPALLEVLQSISSLDHTRFWDWITAQDVNPPQSFLYNNHFWTRSVVQSKWVVVSSNDFPPMTEPPRKIRLDGSRGRESSSGILHPHTSTVPSMSSPDSSEEDLPHPRIVRATTEPPLVLPDFMPDQEPFLDMVDSVNWSATPLGPMDRWPSMLHQSYSQILCNSQPTAIYWGPKFTTVYNEAYGEMIGSRHPNLLGRPVTEVFPEITDQLRGMMENPGQSRRASSEEEFCFFVEQRDGPPLETYLKWSLVPVIHNSECLGFIHLISDTTMYHLFRRRIQMLVDMGEELVTAKDVKSYWSKLIEELSECDPAYDIPLAMLYSIEREGSSESGSESRHNFDYICRLEGALGVPAHHPIMPEYLRLKETDAGLASQYRAALRSQGPLIISTSDGSLPKELLTGLQWRGFGDPCEAAIVLPIRPTKEEEVMGLLVLGLNPRRPYDDAYTLYIQLLAQKLTTSLACTVLLEEERRRGRNAAEQAAYDQAMLKEKLAHQTKEAIEYTRLFQTVSDFIPNGFSIGDHQGNITFANGLWYRITGYPDSQAEDGGAFSYVLEGDREKIREAYKELRTKDEVEFEFRVRGTEHTNGLLSRRSPFKADLCSDLDDEMERYVMAQAKAERSMDGTIIRTFTCLTDVTAHKRTADEATRRTQQAENLKRMAELATVGMFDMDTAGRLIGANNAFFELCGIEKVDPMQREVRPWQVSVVQEDLPILTESLNRLVSVKKPQTAEIRLKTTWTADDAGGNQITAPRWVNATFMPVSNSDGIVQSFTGCISDVSLQKWQLELETQRTEEAIDSKRQQDNFIDMTSHEMRNPLSAIVHCSDAIIASLARCEELVERPRTPVTKYKPSTEEDGDRHFDVKQLLSDSIENAETIVACAQHQKRIVDDILTMSKLDSKLLAVTPCTVDPVQIGEEAIKMFDVEARRVDIDLKMKVDKSYRELGYNFLDLDPSRVKQVLINLLTNALKFTKSGSIRNVSVSIKASRTRPTDEDSAVTFIPRSCKEESEYEQPALDDRRDPVYLMFEVKDTGQGLSEDEKANLFNRFVQASSRTHVKYGGSGLGLFISRRLTELQRGAIGVSSLPGVGSTFAFFIEAYVPSEASRREAESAAAAVRMTTAATATSTPLSAPRTKSNANDQRTPGSRPKPNIHDPRLDGILVVEDNLINQQITRRGLCDRGFQVDVANHGVEALERLMQSTSLQHQEEHEYFSRSVSSIQGPPVPINMILMDIEMPIQDGLTCTRRIRELEGEGQVFCASGGRIPIIAVSANARPEQMQQAKSAGCDDVLVKPYRMPELIEKMQVVVRRMGGLSPASPVL</sequence>